<dbReference type="Proteomes" id="UP000750502">
    <property type="component" value="Unassembled WGS sequence"/>
</dbReference>
<dbReference type="OrthoDB" id="5062850at2759"/>
<evidence type="ECO:0000313" key="1">
    <source>
        <dbReference type="EMBL" id="KAG5759261.1"/>
    </source>
</evidence>
<protein>
    <submittedName>
        <fullName evidence="1">Uncharacterized protein</fullName>
    </submittedName>
</protein>
<sequence length="483" mass="55422">MARPHLVTLPYEVRDKIFQEYFRVEGGYVFNSESEKLTTADGQPIDFSLMHTCHSIAKDTGHLPFAVNNISFSTFSSPEWMAWAGRHQFLSQFLCLLKADLIYHLQGPKMSPELESALQDKFPHLMPDFKHRLESIYSSRRFSEESRGGLKGYAFQYKDEHRHVVDIIGDKGGELVRLWGINAGMAREAIAFSLRFLGERQYFDLTGLLNKAFPGWKGSNDPQDLLDLNLDPWDIPSKVVLTRAGRLLRDDAMWQRSEDWDKGLRAKYRFSAAAVAIRFFRQLSVDQRRKLRFVTIIEDAYAVCSPSTHAMGLVEFCKDNPRLRIKLHLKLSRRIPAAFHPFSRHFGYSGLGRQLCSEDDDGDYMDAWVAVTGVSTWLEEAITLPDAGMPPNSFTLFLDGEPDRAYFSIIFQNTLVRHGPLMHASKRLYRTSPHQFDGAPPYRLWQRVELSKAVEYLTKGSFYFGKYSQHPAHPLQLPSWPAS</sequence>
<keyword evidence="2" id="KW-1185">Reference proteome</keyword>
<proteinExistence type="predicted"/>
<name>A0A9P7HNR4_9HYPO</name>
<evidence type="ECO:0000313" key="2">
    <source>
        <dbReference type="Proteomes" id="UP000750502"/>
    </source>
</evidence>
<accession>A0A9P7HNR4</accession>
<reference evidence="1" key="2">
    <citation type="submission" date="2020-10" db="EMBL/GenBank/DDBJ databases">
        <authorList>
            <person name="Peck L.D."/>
            <person name="Nowell R.W."/>
            <person name="Flood J."/>
            <person name="Ryan M.J."/>
            <person name="Barraclough T.G."/>
        </authorList>
    </citation>
    <scope>NUCLEOTIDE SEQUENCE</scope>
    <source>
        <strain evidence="1">IMI 127659i</strain>
    </source>
</reference>
<dbReference type="AlphaFoldDB" id="A0A9P7HNR4"/>
<organism evidence="1 2">
    <name type="scientific">Fusarium xylarioides</name>
    <dbReference type="NCBI Taxonomy" id="221167"/>
    <lineage>
        <taxon>Eukaryota</taxon>
        <taxon>Fungi</taxon>
        <taxon>Dikarya</taxon>
        <taxon>Ascomycota</taxon>
        <taxon>Pezizomycotina</taxon>
        <taxon>Sordariomycetes</taxon>
        <taxon>Hypocreomycetidae</taxon>
        <taxon>Hypocreales</taxon>
        <taxon>Nectriaceae</taxon>
        <taxon>Fusarium</taxon>
        <taxon>Fusarium fujikuroi species complex</taxon>
    </lineage>
</organism>
<reference evidence="1" key="1">
    <citation type="journal article" date="2020" name="bioRxiv">
        <title>Historical genomics reveals the evolutionary mechanisms behind multiple outbreaks of the host-specific coffee wilt pathogen Fusarium xylarioides.</title>
        <authorList>
            <person name="Peck D."/>
            <person name="Nowell R.W."/>
            <person name="Flood J."/>
            <person name="Ryan M.J."/>
            <person name="Barraclough T.G."/>
        </authorList>
    </citation>
    <scope>NUCLEOTIDE SEQUENCE</scope>
    <source>
        <strain evidence="1">IMI 127659i</strain>
    </source>
</reference>
<comment type="caution">
    <text evidence="1">The sequence shown here is derived from an EMBL/GenBank/DDBJ whole genome shotgun (WGS) entry which is preliminary data.</text>
</comment>
<dbReference type="EMBL" id="JADFTT010000687">
    <property type="protein sequence ID" value="KAG5759261.1"/>
    <property type="molecule type" value="Genomic_DNA"/>
</dbReference>
<gene>
    <name evidence="1" type="ORF">H9Q72_012607</name>
</gene>